<dbReference type="EMBL" id="JAAFZH010000020">
    <property type="protein sequence ID" value="NDU98782.1"/>
    <property type="molecule type" value="Genomic_DNA"/>
</dbReference>
<dbReference type="PANTHER" id="PTHR30069">
    <property type="entry name" value="TONB-DEPENDENT OUTER MEMBRANE RECEPTOR"/>
    <property type="match status" value="1"/>
</dbReference>
<organism evidence="9 10">
    <name type="scientific">Spirosoma terrae</name>
    <dbReference type="NCBI Taxonomy" id="1968276"/>
    <lineage>
        <taxon>Bacteria</taxon>
        <taxon>Pseudomonadati</taxon>
        <taxon>Bacteroidota</taxon>
        <taxon>Cytophagia</taxon>
        <taxon>Cytophagales</taxon>
        <taxon>Cytophagaceae</taxon>
        <taxon>Spirosoma</taxon>
    </lineage>
</organism>
<comment type="subcellular location">
    <subcellularLocation>
        <location evidence="1">Cell outer membrane</location>
        <topology evidence="1">Multi-pass membrane protein</topology>
    </subcellularLocation>
</comment>
<evidence type="ECO:0000256" key="1">
    <source>
        <dbReference type="ARBA" id="ARBA00004571"/>
    </source>
</evidence>
<dbReference type="AlphaFoldDB" id="A0A6L9LHG2"/>
<dbReference type="Gene3D" id="2.40.170.20">
    <property type="entry name" value="TonB-dependent receptor, beta-barrel domain"/>
    <property type="match status" value="1"/>
</dbReference>
<keyword evidence="2" id="KW-0813">Transport</keyword>
<dbReference type="GO" id="GO:0015344">
    <property type="term" value="F:siderophore uptake transmembrane transporter activity"/>
    <property type="evidence" value="ECO:0007669"/>
    <property type="project" value="TreeGrafter"/>
</dbReference>
<dbReference type="InterPro" id="IPR039426">
    <property type="entry name" value="TonB-dep_rcpt-like"/>
</dbReference>
<feature type="domain" description="TonB-dependent transporter Oar-like beta-barrel" evidence="8">
    <location>
        <begin position="240"/>
        <end position="311"/>
    </location>
</feature>
<evidence type="ECO:0000313" key="10">
    <source>
        <dbReference type="Proteomes" id="UP000474175"/>
    </source>
</evidence>
<evidence type="ECO:0000256" key="4">
    <source>
        <dbReference type="ARBA" id="ARBA00022692"/>
    </source>
</evidence>
<keyword evidence="9" id="KW-0675">Receptor</keyword>
<evidence type="ECO:0000256" key="5">
    <source>
        <dbReference type="ARBA" id="ARBA00023136"/>
    </source>
</evidence>
<name>A0A6L9LHG2_9BACT</name>
<proteinExistence type="predicted"/>
<evidence type="ECO:0000256" key="3">
    <source>
        <dbReference type="ARBA" id="ARBA00022452"/>
    </source>
</evidence>
<feature type="chain" id="PRO_5027069166" evidence="7">
    <location>
        <begin position="20"/>
        <end position="1082"/>
    </location>
</feature>
<dbReference type="Proteomes" id="UP000474175">
    <property type="component" value="Unassembled WGS sequence"/>
</dbReference>
<gene>
    <name evidence="9" type="ORF">GK108_28115</name>
</gene>
<evidence type="ECO:0000256" key="6">
    <source>
        <dbReference type="ARBA" id="ARBA00023237"/>
    </source>
</evidence>
<keyword evidence="3" id="KW-1134">Transmembrane beta strand</keyword>
<dbReference type="InterPro" id="IPR036942">
    <property type="entry name" value="Beta-barrel_TonB_sf"/>
</dbReference>
<dbReference type="RefSeq" id="WP_163954913.1">
    <property type="nucleotide sequence ID" value="NZ_JAAFZH010000020.1"/>
</dbReference>
<feature type="signal peptide" evidence="7">
    <location>
        <begin position="1"/>
        <end position="19"/>
    </location>
</feature>
<reference evidence="9 10" key="1">
    <citation type="submission" date="2020-02" db="EMBL/GenBank/DDBJ databases">
        <title>Draft genome sequence of two Spirosoma agri KCTC 52727 and Spirosoma terrae KCTC 52035.</title>
        <authorList>
            <person name="Rojas J."/>
            <person name="Ambika Manirajan B."/>
            <person name="Suarez C."/>
            <person name="Ratering S."/>
            <person name="Schnell S."/>
        </authorList>
    </citation>
    <scope>NUCLEOTIDE SEQUENCE [LARGE SCALE GENOMIC DNA]</scope>
    <source>
        <strain evidence="9 10">KCTC 52035</strain>
    </source>
</reference>
<protein>
    <submittedName>
        <fullName evidence="9">TonB-dependent receptor</fullName>
    </submittedName>
</protein>
<keyword evidence="4" id="KW-0812">Transmembrane</keyword>
<keyword evidence="6" id="KW-0998">Cell outer membrane</keyword>
<comment type="caution">
    <text evidence="9">The sequence shown here is derived from an EMBL/GenBank/DDBJ whole genome shotgun (WGS) entry which is preliminary data.</text>
</comment>
<dbReference type="GO" id="GO:0009279">
    <property type="term" value="C:cell outer membrane"/>
    <property type="evidence" value="ECO:0007669"/>
    <property type="project" value="UniProtKB-SubCell"/>
</dbReference>
<keyword evidence="10" id="KW-1185">Reference proteome</keyword>
<dbReference type="Gene3D" id="2.60.40.1120">
    <property type="entry name" value="Carboxypeptidase-like, regulatory domain"/>
    <property type="match status" value="1"/>
</dbReference>
<dbReference type="PANTHER" id="PTHR30069:SF46">
    <property type="entry name" value="OAR PROTEIN"/>
    <property type="match status" value="1"/>
</dbReference>
<evidence type="ECO:0000256" key="2">
    <source>
        <dbReference type="ARBA" id="ARBA00022448"/>
    </source>
</evidence>
<dbReference type="InterPro" id="IPR008969">
    <property type="entry name" value="CarboxyPept-like_regulatory"/>
</dbReference>
<evidence type="ECO:0000313" key="9">
    <source>
        <dbReference type="EMBL" id="NDU98782.1"/>
    </source>
</evidence>
<evidence type="ECO:0000259" key="8">
    <source>
        <dbReference type="Pfam" id="PF25183"/>
    </source>
</evidence>
<keyword evidence="7" id="KW-0732">Signal</keyword>
<dbReference type="SUPFAM" id="SSF49464">
    <property type="entry name" value="Carboxypeptidase regulatory domain-like"/>
    <property type="match status" value="1"/>
</dbReference>
<dbReference type="InterPro" id="IPR057601">
    <property type="entry name" value="Oar-like_b-barrel"/>
</dbReference>
<sequence length="1082" mass="119714">MKALVTTLVLTLLTTCLWAQITTSSVDGRIVDSKGDGLIGATIQFIHQPTGVKYGAVTDIDGRYRIFNMNPGGPYEIQATYVGFVNQTLTGLTLNLGSNTNPDIVLQDESKNLSEVVVKAQRGGDRQGAGFNVSEKSIRQLPTLSRSFQDVTRLTPQASNSNSFAGTNFRYNNVTIDGTINNDAIGFSPSLGGTTGTSGQPGSSTRTNPVSLDAIQDVQVYLAPFDVKIGNFLGGSVNAVTRSGSNDVTGSVYAYGRNASLVGAYSGADGGKSKFPGSYHDVQTGFRVGLPLIKNKLFFFTNEEITNRQDPVLFQAGTASSLIKDAALAQSISDFVKQQYGFDAGNYQGDYSIYSKSTKFFNRLDWTISDKHQLTLRNNTVFSEATNLERDALNFRFGSIDFRQNNNQSSTVAELKSRFGGTLSVSNSLILGYSTVHDYRTPLSNNASFPQVEIGYNGGTILLGNDREGTVFNMRQNTFEITDNLSFFKGKHAFTLGTHNELYSITYGFVNSLNGRISYRSPDEFLAKLPNRVRGTYAFNDAQNNRNYQFNNPYATFNVNLFSLYFQDDFQVTNKLKLSPGIRLDYSGLPKKPGLNPQIPATNLDANYGTTYTTQTPINQISNQFLNIVQPSLRLGFNYDVLGDRSLVIRGGTGTFTGRIPFAWLGYAYYNDGVGFGAYDYNNIATTAAASRPKGDPLDPTTGGAAGFNAANTTTRTTQVDVVANNFKMPQMWRNNIAIDYTVGGYKFTVEGLYTKVIQDIKFQQVNTRDTVRYYSYDTDHQQPIYLAKNGSAGAQRINSTFANAYMLSNTNKGYRYSLTFQVQRQFATGFGFSAAYTYGKALDISNGIRNSMESNWQLNQALNPNDPALAYSNFDIRHRIVGNVNYRLNWNPKNTTTFTLFYSFQSGSPFTWGYINANIAGSAQAAGLAYIPRDLTEAQRLLPTGTQAQDFMNFVNSDSYLSSHKGNFTERNTGRTPWNNNIDLRLLHEFKLQGRHTIQVSYDIFNFLNLIDNKLGYYYFSPNTFNSTASVGLTRATNPAYSAANVQGSDPTFTWSAPARPYSIDQLSSRWQMQFGIRYSF</sequence>
<dbReference type="GO" id="GO:0044718">
    <property type="term" value="P:siderophore transmembrane transport"/>
    <property type="evidence" value="ECO:0007669"/>
    <property type="project" value="TreeGrafter"/>
</dbReference>
<dbReference type="SUPFAM" id="SSF56935">
    <property type="entry name" value="Porins"/>
    <property type="match status" value="1"/>
</dbReference>
<keyword evidence="5" id="KW-0472">Membrane</keyword>
<dbReference type="Pfam" id="PF25183">
    <property type="entry name" value="OMP_b-brl_4"/>
    <property type="match status" value="2"/>
</dbReference>
<evidence type="ECO:0000256" key="7">
    <source>
        <dbReference type="SAM" id="SignalP"/>
    </source>
</evidence>
<dbReference type="Pfam" id="PF13620">
    <property type="entry name" value="CarboxypepD_reg"/>
    <property type="match status" value="1"/>
</dbReference>
<feature type="domain" description="TonB-dependent transporter Oar-like beta-barrel" evidence="8">
    <location>
        <begin position="343"/>
        <end position="1039"/>
    </location>
</feature>
<accession>A0A6L9LHG2</accession>